<dbReference type="EMBL" id="VSSQ01007064">
    <property type="protein sequence ID" value="MPM34737.1"/>
    <property type="molecule type" value="Genomic_DNA"/>
</dbReference>
<name>A0A644Z2A4_9ZZZZ</name>
<accession>A0A644Z2A4</accession>
<sequence>MKNIVINDYRKAASYDGVLKFLLGIISPTMTFIYFGFTRDFFIYQNKIEIIWK</sequence>
<organism evidence="2">
    <name type="scientific">bioreactor metagenome</name>
    <dbReference type="NCBI Taxonomy" id="1076179"/>
    <lineage>
        <taxon>unclassified sequences</taxon>
        <taxon>metagenomes</taxon>
        <taxon>ecological metagenomes</taxon>
    </lineage>
</organism>
<protein>
    <submittedName>
        <fullName evidence="2">Uncharacterized protein</fullName>
    </submittedName>
</protein>
<gene>
    <name evidence="2" type="ORF">SDC9_81324</name>
</gene>
<evidence type="ECO:0000256" key="1">
    <source>
        <dbReference type="SAM" id="Phobius"/>
    </source>
</evidence>
<keyword evidence="1" id="KW-0472">Membrane</keyword>
<reference evidence="2" key="1">
    <citation type="submission" date="2019-08" db="EMBL/GenBank/DDBJ databases">
        <authorList>
            <person name="Kucharzyk K."/>
            <person name="Murdoch R.W."/>
            <person name="Higgins S."/>
            <person name="Loffler F."/>
        </authorList>
    </citation>
    <scope>NUCLEOTIDE SEQUENCE</scope>
</reference>
<comment type="caution">
    <text evidence="2">The sequence shown here is derived from an EMBL/GenBank/DDBJ whole genome shotgun (WGS) entry which is preliminary data.</text>
</comment>
<keyword evidence="1" id="KW-0812">Transmembrane</keyword>
<dbReference type="AlphaFoldDB" id="A0A644Z2A4"/>
<evidence type="ECO:0000313" key="2">
    <source>
        <dbReference type="EMBL" id="MPM34737.1"/>
    </source>
</evidence>
<proteinExistence type="predicted"/>
<keyword evidence="1" id="KW-1133">Transmembrane helix</keyword>
<feature type="transmembrane region" description="Helical" evidence="1">
    <location>
        <begin position="18"/>
        <end position="37"/>
    </location>
</feature>